<proteinExistence type="predicted"/>
<evidence type="ECO:0000313" key="1">
    <source>
        <dbReference type="EMBL" id="QJA46132.1"/>
    </source>
</evidence>
<evidence type="ECO:0000313" key="2">
    <source>
        <dbReference type="EMBL" id="QJH95033.1"/>
    </source>
</evidence>
<organism evidence="1">
    <name type="scientific">viral metagenome</name>
    <dbReference type="NCBI Taxonomy" id="1070528"/>
    <lineage>
        <taxon>unclassified sequences</taxon>
        <taxon>metagenomes</taxon>
        <taxon>organismal metagenomes</taxon>
    </lineage>
</organism>
<protein>
    <submittedName>
        <fullName evidence="1">Uncharacterized protein</fullName>
    </submittedName>
</protein>
<name>A0A6H1ZF91_9ZZZZ</name>
<accession>A0A6H1ZF91</accession>
<reference evidence="1" key="1">
    <citation type="submission" date="2020-03" db="EMBL/GenBank/DDBJ databases">
        <title>The deep terrestrial virosphere.</title>
        <authorList>
            <person name="Holmfeldt K."/>
            <person name="Nilsson E."/>
            <person name="Simone D."/>
            <person name="Lopez-Fernandez M."/>
            <person name="Wu X."/>
            <person name="de Brujin I."/>
            <person name="Lundin D."/>
            <person name="Andersson A."/>
            <person name="Bertilsson S."/>
            <person name="Dopson M."/>
        </authorList>
    </citation>
    <scope>NUCLEOTIDE SEQUENCE</scope>
    <source>
        <strain evidence="1">TM448A00317</strain>
        <strain evidence="2">TM448B00343</strain>
    </source>
</reference>
<dbReference type="EMBL" id="MT144003">
    <property type="protein sequence ID" value="QJA46132.1"/>
    <property type="molecule type" value="Genomic_DNA"/>
</dbReference>
<sequence>MTPLAFFLKYSPEVVKFIAGIFKGRKKAKELQDEKDFVKAVRDGDVDKINEGLHK</sequence>
<dbReference type="EMBL" id="MT144611">
    <property type="protein sequence ID" value="QJH95033.1"/>
    <property type="molecule type" value="Genomic_DNA"/>
</dbReference>
<gene>
    <name evidence="1" type="ORF">TM448A00317_0034</name>
    <name evidence="2" type="ORF">TM448B00343_0039</name>
</gene>
<dbReference type="AlphaFoldDB" id="A0A6H1ZF91"/>